<keyword evidence="3" id="KW-1185">Reference proteome</keyword>
<proteinExistence type="predicted"/>
<dbReference type="Proteomes" id="UP000184476">
    <property type="component" value="Unassembled WGS sequence"/>
</dbReference>
<accession>A0A1M4U4L9</accession>
<evidence type="ECO:0000313" key="2">
    <source>
        <dbReference type="EMBL" id="SHE51584.1"/>
    </source>
</evidence>
<dbReference type="EMBL" id="FQVL01000001">
    <property type="protein sequence ID" value="SHE51584.1"/>
    <property type="molecule type" value="Genomic_DNA"/>
</dbReference>
<dbReference type="Pfam" id="PF06207">
    <property type="entry name" value="DUF1002"/>
    <property type="match status" value="1"/>
</dbReference>
<protein>
    <submittedName>
        <fullName evidence="2">Uncharacterized protein YpuA, DUF1002 family</fullName>
    </submittedName>
</protein>
<dbReference type="InterPro" id="IPR009343">
    <property type="entry name" value="DUF1002"/>
</dbReference>
<evidence type="ECO:0000256" key="1">
    <source>
        <dbReference type="SAM" id="SignalP"/>
    </source>
</evidence>
<evidence type="ECO:0000313" key="3">
    <source>
        <dbReference type="Proteomes" id="UP000184476"/>
    </source>
</evidence>
<feature type="signal peptide" evidence="1">
    <location>
        <begin position="1"/>
        <end position="28"/>
    </location>
</feature>
<reference evidence="2 3" key="1">
    <citation type="submission" date="2016-11" db="EMBL/GenBank/DDBJ databases">
        <authorList>
            <person name="Jaros S."/>
            <person name="Januszkiewicz K."/>
            <person name="Wedrychowicz H."/>
        </authorList>
    </citation>
    <scope>NUCLEOTIDE SEQUENCE [LARGE SCALE GENOMIC DNA]</scope>
    <source>
        <strain evidence="2 3">DSM 44666</strain>
    </source>
</reference>
<dbReference type="STRING" id="112248.SAMN05444392_101805"/>
<keyword evidence="1" id="KW-0732">Signal</keyword>
<dbReference type="AlphaFoldDB" id="A0A1M4U4L9"/>
<name>A0A1M4U4L9_9BACL</name>
<feature type="chain" id="PRO_5012431696" evidence="1">
    <location>
        <begin position="29"/>
        <end position="303"/>
    </location>
</feature>
<gene>
    <name evidence="2" type="ORF">SAMN05444392_101805</name>
</gene>
<sequence>MKMGKRFRLLFLSIVLILAMALPTAVFADAVAGDTVVTLGHDLTEQQKNAILQEMGVDPNASNVKKIEVTNEEEHQYAGKYASKAQIGTRALSSAKIVLIGSGKGITVKTHNITTITEAMYASAAITAGVKDAEIYVTAPFAVSGTAGLTGILKAYETATGKKISEDQKQVASEELARTQELGKQLGDNNKAAQFITKVKEQIATEKPKTPEEYRDIIINVSNDFNINLNETTVNQLVQFSQNFAKLNIDWNVISSQIEKLQGGLSDILTSVPAQGIIDTVLEWLGSVFSAIGDIFTSSSSRN</sequence>
<organism evidence="2 3">
    <name type="scientific">Seinonella peptonophila</name>
    <dbReference type="NCBI Taxonomy" id="112248"/>
    <lineage>
        <taxon>Bacteria</taxon>
        <taxon>Bacillati</taxon>
        <taxon>Bacillota</taxon>
        <taxon>Bacilli</taxon>
        <taxon>Bacillales</taxon>
        <taxon>Thermoactinomycetaceae</taxon>
        <taxon>Seinonella</taxon>
    </lineage>
</organism>